<evidence type="ECO:0000313" key="3">
    <source>
        <dbReference type="Proteomes" id="UP001082703"/>
    </source>
</evidence>
<keyword evidence="3" id="KW-1185">Reference proteome</keyword>
<dbReference type="Gene3D" id="3.20.20.140">
    <property type="entry name" value="Metal-dependent hydrolases"/>
    <property type="match status" value="1"/>
</dbReference>
<feature type="domain" description="Amidohydrolase-related" evidence="1">
    <location>
        <begin position="52"/>
        <end position="383"/>
    </location>
</feature>
<evidence type="ECO:0000313" key="2">
    <source>
        <dbReference type="EMBL" id="MCY1713173.1"/>
    </source>
</evidence>
<dbReference type="RefSeq" id="WP_268057170.1">
    <property type="nucleotide sequence ID" value="NZ_JAPOHA010000002.1"/>
</dbReference>
<evidence type="ECO:0000259" key="1">
    <source>
        <dbReference type="Pfam" id="PF01979"/>
    </source>
</evidence>
<dbReference type="Proteomes" id="UP001082703">
    <property type="component" value="Unassembled WGS sequence"/>
</dbReference>
<reference evidence="2 3" key="1">
    <citation type="submission" date="2022-11" db="EMBL/GenBank/DDBJ databases">
        <authorList>
            <person name="Caiyu Z."/>
        </authorList>
    </citation>
    <scope>NUCLEOTIDE SEQUENCE [LARGE SCALE GENOMIC DNA]</scope>
    <source>
        <strain evidence="2 3">YR-4</strain>
    </source>
</reference>
<comment type="caution">
    <text evidence="2">The sequence shown here is derived from an EMBL/GenBank/DDBJ whole genome shotgun (WGS) entry which is preliminary data.</text>
</comment>
<dbReference type="InterPro" id="IPR032466">
    <property type="entry name" value="Metal_Hydrolase"/>
</dbReference>
<dbReference type="CDD" id="cd01309">
    <property type="entry name" value="Met_dep_hydrolase_C"/>
    <property type="match status" value="1"/>
</dbReference>
<dbReference type="PANTHER" id="PTHR43135:SF3">
    <property type="entry name" value="ALPHA-D-RIBOSE 1-METHYLPHOSPHONATE 5-TRIPHOSPHATE DIPHOSPHATASE"/>
    <property type="match status" value="1"/>
</dbReference>
<dbReference type="SUPFAM" id="SSF51338">
    <property type="entry name" value="Composite domain of metallo-dependent hydrolases"/>
    <property type="match status" value="1"/>
</dbReference>
<dbReference type="InterPro" id="IPR011059">
    <property type="entry name" value="Metal-dep_hydrolase_composite"/>
</dbReference>
<proteinExistence type="predicted"/>
<dbReference type="InterPro" id="IPR051781">
    <property type="entry name" value="Metallo-dep_Hydrolase"/>
</dbReference>
<sequence>MLIIHAKIHTMAGNTIDNGWIHIKKNKIEAVGPFSDQSAEDGEVLDVQGAGVYPGFIDAHTHLGMWEDGLTFEGDDGNEETDPVTPQLRAIDAINPMDRCFSEGLAAGVTTVVTGPGSANPIGGQLVALKTAGSRVDDMIVKAPVAIKMALGENPKSVYHGKNQAPSTRMATAALIREELFKAKRYMADLERAKNDEDFDAPEFDIKSEALLPALRGETEVHFHAHRSDDIYTAIRIANEFHLNYVIVHGTEGHLIADNLAKESVRVLAGPYLCERSKPELKNQTPANPGILAKAGVLTAIITDHPVIPLQYLPTCAALAVREGMDYEEALKAITINPAKICGIDQRVGSIEAGKDADLVVFDSDPLQMTSKPIHVIADGKIVL</sequence>
<dbReference type="Pfam" id="PF01979">
    <property type="entry name" value="Amidohydro_1"/>
    <property type="match status" value="1"/>
</dbReference>
<gene>
    <name evidence="2" type="ORF">OUY18_02745</name>
</gene>
<dbReference type="InterPro" id="IPR006680">
    <property type="entry name" value="Amidohydro-rel"/>
</dbReference>
<accession>A0ABT4BTB8</accession>
<dbReference type="EMBL" id="JAPOHA010000002">
    <property type="protein sequence ID" value="MCY1713173.1"/>
    <property type="molecule type" value="Genomic_DNA"/>
</dbReference>
<name>A0ABT4BTB8_9FIRM</name>
<dbReference type="PANTHER" id="PTHR43135">
    <property type="entry name" value="ALPHA-D-RIBOSE 1-METHYLPHOSPHONATE 5-TRIPHOSPHATE DIPHOSPHATASE"/>
    <property type="match status" value="1"/>
</dbReference>
<organism evidence="2 3">
    <name type="scientific">Caproiciproducens galactitolivorans</name>
    <dbReference type="NCBI Taxonomy" id="642589"/>
    <lineage>
        <taxon>Bacteria</taxon>
        <taxon>Bacillati</taxon>
        <taxon>Bacillota</taxon>
        <taxon>Clostridia</taxon>
        <taxon>Eubacteriales</taxon>
        <taxon>Acutalibacteraceae</taxon>
        <taxon>Caproiciproducens</taxon>
    </lineage>
</organism>
<protein>
    <submittedName>
        <fullName evidence="2">Amidohydrolase</fullName>
    </submittedName>
</protein>
<dbReference type="SUPFAM" id="SSF51556">
    <property type="entry name" value="Metallo-dependent hydrolases"/>
    <property type="match status" value="1"/>
</dbReference>